<dbReference type="InterPro" id="IPR006868">
    <property type="entry name" value="DUF630"/>
</dbReference>
<evidence type="ECO:0000256" key="2">
    <source>
        <dbReference type="SAM" id="MobiDB-lite"/>
    </source>
</evidence>
<feature type="compositionally biased region" description="Low complexity" evidence="2">
    <location>
        <begin position="237"/>
        <end position="259"/>
    </location>
</feature>
<feature type="compositionally biased region" description="Polar residues" evidence="2">
    <location>
        <begin position="315"/>
        <end position="327"/>
    </location>
</feature>
<feature type="compositionally biased region" description="Polar residues" evidence="2">
    <location>
        <begin position="128"/>
        <end position="140"/>
    </location>
</feature>
<dbReference type="Proteomes" id="UP001152561">
    <property type="component" value="Unassembled WGS sequence"/>
</dbReference>
<dbReference type="PANTHER" id="PTHR21450">
    <property type="entry name" value="PROTEIN ALTERED PHOSPHATE STARVATION RESPONSE 1"/>
    <property type="match status" value="1"/>
</dbReference>
<protein>
    <submittedName>
        <fullName evidence="5">Uncharacterized protein</fullName>
    </submittedName>
</protein>
<proteinExistence type="predicted"/>
<dbReference type="Pfam" id="PF04782">
    <property type="entry name" value="DUF632"/>
    <property type="match status" value="1"/>
</dbReference>
<feature type="compositionally biased region" description="Pro residues" evidence="2">
    <location>
        <begin position="279"/>
        <end position="303"/>
    </location>
</feature>
<feature type="compositionally biased region" description="Low complexity" evidence="2">
    <location>
        <begin position="62"/>
        <end position="74"/>
    </location>
</feature>
<comment type="caution">
    <text evidence="5">The sequence shown here is derived from an EMBL/GenBank/DDBJ whole genome shotgun (WGS) entry which is preliminary data.</text>
</comment>
<feature type="region of interest" description="Disordered" evidence="2">
    <location>
        <begin position="276"/>
        <end position="408"/>
    </location>
</feature>
<dbReference type="AlphaFoldDB" id="A0A9Q1RTY8"/>
<feature type="compositionally biased region" description="Basic and acidic residues" evidence="2">
    <location>
        <begin position="349"/>
        <end position="394"/>
    </location>
</feature>
<evidence type="ECO:0000259" key="4">
    <source>
        <dbReference type="Pfam" id="PF04783"/>
    </source>
</evidence>
<evidence type="ECO:0000313" key="6">
    <source>
        <dbReference type="Proteomes" id="UP001152561"/>
    </source>
</evidence>
<feature type="domain" description="DUF630" evidence="4">
    <location>
        <begin position="1"/>
        <end position="59"/>
    </location>
</feature>
<dbReference type="InterPro" id="IPR006867">
    <property type="entry name" value="DUF632"/>
</dbReference>
<sequence>MGCATSKHDDSPAVLLCRERCAFLDEAIHHRYAFAEAHIAYLHSLKSIGGSLHRFFENDLQPESSSSSGSPLSPVLNRKPDLPESSIKKQPAVIHHRHDSHSSSGSHLHFHSESDSDEDSGSESLHHQTPTHGNNNQYGNQFTYAHHETLGFGAPPYQIGGPGSGFGAPPYQVGGDGGFGEPYQVGSGGGGGGFGAPYQIGGGGGGVHMNYMRKQTTPSVTYHQRPTSPETIRMGEASSSSSSYYPYPNSNNNPNPNYYNNNYPVYPNYGGGPYGVSSPPAPPSGARPSTSKPPPPPPSPPRNSPWDFLNPFETFESNNYPTPYTPSRDSREVREEEGIPDLEDEDFEHEVVKEVHGHQKFVEGESESEGRVGNHSKAVAEEEREKQSDSEALYRGRPSASMENNEEVEYEVHVVDKKVVNEEEGKSNVNGFKARAFKDDSDVVKEIQVQFERASESGNELAKMLEVGKVPHNRKHATYQVSSKMLHAITPSLSVVSSQPSTSKSAEIQIADPASSDVEGDVSSRYKNLSSTLNKLYLWEKKLYQEVKSEEKIRVLHERKSEKLKRLDQKGAEAHKVDMTRQLVRSLSTKIRIAIQVVDKISEKINKMRDEELWPQLNVLIRGLSKMWKGMLECHRNQCQAIGEAKRLDAIASHKHLSDAHLEATLQLEQELLNWTLRFSCWVNAQKGYVRALNTWLMKCLLYVPEETDDGRVPFSPGRIGAPPIFVICNQWSQTIEGVSEKEVIDCMRDFASNVLQLWERDKHEMRQRMMVHKDMERKVKNLEREDQKIQKGIHALGKRIVLASGVESGLSLNRHVVYQSDTSKNSSLQVGLRHIFEAMERFIAKSLKVYEELLQRIEEDDLS</sequence>
<evidence type="ECO:0000313" key="5">
    <source>
        <dbReference type="EMBL" id="KAJ8572123.1"/>
    </source>
</evidence>
<feature type="region of interest" description="Disordered" evidence="2">
    <location>
        <begin position="59"/>
        <end position="140"/>
    </location>
</feature>
<keyword evidence="1" id="KW-0175">Coiled coil</keyword>
<feature type="region of interest" description="Disordered" evidence="2">
    <location>
        <begin position="216"/>
        <end position="259"/>
    </location>
</feature>
<name>A0A9Q1RTY8_9SOLA</name>
<feature type="compositionally biased region" description="Acidic residues" evidence="2">
    <location>
        <begin position="338"/>
        <end position="348"/>
    </location>
</feature>
<accession>A0A9Q1RTY8</accession>
<feature type="compositionally biased region" description="Polar residues" evidence="2">
    <location>
        <begin position="216"/>
        <end position="230"/>
    </location>
</feature>
<dbReference type="EMBL" id="JAJAGQ010000001">
    <property type="protein sequence ID" value="KAJ8572123.1"/>
    <property type="molecule type" value="Genomic_DNA"/>
</dbReference>
<evidence type="ECO:0000256" key="1">
    <source>
        <dbReference type="SAM" id="Coils"/>
    </source>
</evidence>
<dbReference type="OrthoDB" id="658187at2759"/>
<keyword evidence="6" id="KW-1185">Reference proteome</keyword>
<dbReference type="Pfam" id="PF04783">
    <property type="entry name" value="DUF630"/>
    <property type="match status" value="1"/>
</dbReference>
<organism evidence="5 6">
    <name type="scientific">Anisodus acutangulus</name>
    <dbReference type="NCBI Taxonomy" id="402998"/>
    <lineage>
        <taxon>Eukaryota</taxon>
        <taxon>Viridiplantae</taxon>
        <taxon>Streptophyta</taxon>
        <taxon>Embryophyta</taxon>
        <taxon>Tracheophyta</taxon>
        <taxon>Spermatophyta</taxon>
        <taxon>Magnoliopsida</taxon>
        <taxon>eudicotyledons</taxon>
        <taxon>Gunneridae</taxon>
        <taxon>Pentapetalae</taxon>
        <taxon>asterids</taxon>
        <taxon>lamiids</taxon>
        <taxon>Solanales</taxon>
        <taxon>Solanaceae</taxon>
        <taxon>Solanoideae</taxon>
        <taxon>Hyoscyameae</taxon>
        <taxon>Anisodus</taxon>
    </lineage>
</organism>
<feature type="compositionally biased region" description="Basic and acidic residues" evidence="2">
    <location>
        <begin position="328"/>
        <end position="337"/>
    </location>
</feature>
<feature type="domain" description="DUF632" evidence="3">
    <location>
        <begin position="442"/>
        <end position="755"/>
    </location>
</feature>
<feature type="coiled-coil region" evidence="1">
    <location>
        <begin position="766"/>
        <end position="793"/>
    </location>
</feature>
<gene>
    <name evidence="5" type="ORF">K7X08_008634</name>
</gene>
<feature type="region of interest" description="Disordered" evidence="2">
    <location>
        <begin position="497"/>
        <end position="522"/>
    </location>
</feature>
<reference evidence="6" key="1">
    <citation type="journal article" date="2023" name="Proc. Natl. Acad. Sci. U.S.A.">
        <title>Genomic and structural basis for evolution of tropane alkaloid biosynthesis.</title>
        <authorList>
            <person name="Wanga Y.-J."/>
            <person name="Taina T."/>
            <person name="Yua J.-Y."/>
            <person name="Lia J."/>
            <person name="Xua B."/>
            <person name="Chenc J."/>
            <person name="D'Auriad J.C."/>
            <person name="Huanga J.-P."/>
            <person name="Huanga S.-X."/>
        </authorList>
    </citation>
    <scope>NUCLEOTIDE SEQUENCE [LARGE SCALE GENOMIC DNA]</scope>
    <source>
        <strain evidence="6">cv. KIB-2019</strain>
    </source>
</reference>
<dbReference type="PANTHER" id="PTHR21450:SF41">
    <property type="entry name" value="RNA POLYMERASE SUBUNIT BETA, PUTATIVE (DUF630 AND DUF632)-RELATED"/>
    <property type="match status" value="1"/>
</dbReference>
<evidence type="ECO:0000259" key="3">
    <source>
        <dbReference type="Pfam" id="PF04782"/>
    </source>
</evidence>